<dbReference type="AlphaFoldDB" id="A0A5J4THD8"/>
<evidence type="ECO:0000313" key="2">
    <source>
        <dbReference type="Proteomes" id="UP000324800"/>
    </source>
</evidence>
<evidence type="ECO:0000313" key="1">
    <source>
        <dbReference type="EMBL" id="KAA6356991.1"/>
    </source>
</evidence>
<organism evidence="1 2">
    <name type="scientific">Streblomastix strix</name>
    <dbReference type="NCBI Taxonomy" id="222440"/>
    <lineage>
        <taxon>Eukaryota</taxon>
        <taxon>Metamonada</taxon>
        <taxon>Preaxostyla</taxon>
        <taxon>Oxymonadida</taxon>
        <taxon>Streblomastigidae</taxon>
        <taxon>Streblomastix</taxon>
    </lineage>
</organism>
<name>A0A5J4THD8_9EUKA</name>
<dbReference type="Proteomes" id="UP000324800">
    <property type="component" value="Unassembled WGS sequence"/>
</dbReference>
<protein>
    <submittedName>
        <fullName evidence="1">Uncharacterized protein</fullName>
    </submittedName>
</protein>
<proteinExistence type="predicted"/>
<dbReference type="EMBL" id="SNRW01032087">
    <property type="protein sequence ID" value="KAA6356991.1"/>
    <property type="molecule type" value="Genomic_DNA"/>
</dbReference>
<comment type="caution">
    <text evidence="1">The sequence shown here is derived from an EMBL/GenBank/DDBJ whole genome shotgun (WGS) entry which is preliminary data.</text>
</comment>
<reference evidence="1 2" key="1">
    <citation type="submission" date="2019-03" db="EMBL/GenBank/DDBJ databases">
        <title>Single cell metagenomics reveals metabolic interactions within the superorganism composed of flagellate Streblomastix strix and complex community of Bacteroidetes bacteria on its surface.</title>
        <authorList>
            <person name="Treitli S.C."/>
            <person name="Kolisko M."/>
            <person name="Husnik F."/>
            <person name="Keeling P."/>
            <person name="Hampl V."/>
        </authorList>
    </citation>
    <scope>NUCLEOTIDE SEQUENCE [LARGE SCALE GENOMIC DNA]</scope>
    <source>
        <strain evidence="1">ST1C</strain>
    </source>
</reference>
<accession>A0A5J4THD8</accession>
<gene>
    <name evidence="1" type="ORF">EZS28_047482</name>
</gene>
<sequence>MFNLYQLVQHSILIYLWIQLQLCQQLWLNLYFKDDEQDKFHKQTSAKHGLILDTELHLIITTKPPACSYTAVTDVCERVPPDIEIDPLDLDFTIAIPKELPPNAITAALALLAGLSGKDTSQIDFYTEELSEEQVVEAGQRARAATDLVTQRKQPKHNNPPAQPMLAKNQVLADPKTRQLQQCRLLQENVMQIVKLNWITMNRMKLELKIVIILKI</sequence>